<dbReference type="PROSITE" id="PS00523">
    <property type="entry name" value="SULFATASE_1"/>
    <property type="match status" value="1"/>
</dbReference>
<dbReference type="NCBIfam" id="TIGR03417">
    <property type="entry name" value="chol_sulfatase"/>
    <property type="match status" value="1"/>
</dbReference>
<dbReference type="GO" id="GO:0005737">
    <property type="term" value="C:cytoplasm"/>
    <property type="evidence" value="ECO:0007669"/>
    <property type="project" value="TreeGrafter"/>
</dbReference>
<dbReference type="Gene3D" id="3.40.720.10">
    <property type="entry name" value="Alkaline Phosphatase, subunit A"/>
    <property type="match status" value="1"/>
</dbReference>
<evidence type="ECO:0000259" key="4">
    <source>
        <dbReference type="Pfam" id="PF00884"/>
    </source>
</evidence>
<evidence type="ECO:0000313" key="5">
    <source>
        <dbReference type="EMBL" id="SVC57270.1"/>
    </source>
</evidence>
<sequence>MMTARKMILKDRPNILFLMADQIAAPALALNGNKVCKTPHIDALAETSVVFEKAYCNSPLCAPTRFSLMTGRLPAAIDAFDNASEFHAELPTIAHHLAALDYRTILCGKMHFIGPDQLHGFDERLTTDVYPASFCWIPNWEAGPTFISSGVTLRSVVEAGPCIRSMQMDYDDEVEYYALRKVYDLARDGNDRPFFLTVSFTQPHSPYTPGQEFWDLYRPEQIDRPTVPEIPYDDLDAMSQGLFFAHGRNLHTITDDHLRNARHGYYGMISCIDDKIGRILSALDDTGLLNNTIVVFTSDHGEMMGERGMWYKHCFFEWASRVPLVVSFPNRFQPRRVPQLVSHTDLL</sequence>
<gene>
    <name evidence="5" type="ORF">METZ01_LOCUS310124</name>
</gene>
<comment type="similarity">
    <text evidence="1">Belongs to the sulfatase family.</text>
</comment>
<keyword evidence="3" id="KW-0378">Hydrolase</keyword>
<protein>
    <recommendedName>
        <fullName evidence="4">Sulfatase N-terminal domain-containing protein</fullName>
    </recommendedName>
</protein>
<organism evidence="5">
    <name type="scientific">marine metagenome</name>
    <dbReference type="NCBI Taxonomy" id="408172"/>
    <lineage>
        <taxon>unclassified sequences</taxon>
        <taxon>metagenomes</taxon>
        <taxon>ecological metagenomes</taxon>
    </lineage>
</organism>
<proteinExistence type="inferred from homology"/>
<evidence type="ECO:0000256" key="3">
    <source>
        <dbReference type="ARBA" id="ARBA00022801"/>
    </source>
</evidence>
<feature type="non-terminal residue" evidence="5">
    <location>
        <position position="347"/>
    </location>
</feature>
<feature type="domain" description="Sulfatase N-terminal" evidence="4">
    <location>
        <begin position="13"/>
        <end position="346"/>
    </location>
</feature>
<dbReference type="EMBL" id="UINC01098613">
    <property type="protein sequence ID" value="SVC57270.1"/>
    <property type="molecule type" value="Genomic_DNA"/>
</dbReference>
<dbReference type="GO" id="GO:0046872">
    <property type="term" value="F:metal ion binding"/>
    <property type="evidence" value="ECO:0007669"/>
    <property type="project" value="UniProtKB-KW"/>
</dbReference>
<dbReference type="PANTHER" id="PTHR45953:SF1">
    <property type="entry name" value="IDURONATE 2-SULFATASE"/>
    <property type="match status" value="1"/>
</dbReference>
<dbReference type="InterPro" id="IPR000917">
    <property type="entry name" value="Sulfatase_N"/>
</dbReference>
<dbReference type="InterPro" id="IPR017850">
    <property type="entry name" value="Alkaline_phosphatase_core_sf"/>
</dbReference>
<dbReference type="PANTHER" id="PTHR45953">
    <property type="entry name" value="IDURONATE 2-SULFATASE"/>
    <property type="match status" value="1"/>
</dbReference>
<dbReference type="SUPFAM" id="SSF53649">
    <property type="entry name" value="Alkaline phosphatase-like"/>
    <property type="match status" value="1"/>
</dbReference>
<dbReference type="Pfam" id="PF00884">
    <property type="entry name" value="Sulfatase"/>
    <property type="match status" value="1"/>
</dbReference>
<dbReference type="InterPro" id="IPR017785">
    <property type="entry name" value="Choline-sulfatase"/>
</dbReference>
<name>A0A382N962_9ZZZZ</name>
<accession>A0A382N962</accession>
<dbReference type="InterPro" id="IPR024607">
    <property type="entry name" value="Sulfatase_CS"/>
</dbReference>
<dbReference type="GO" id="GO:0008484">
    <property type="term" value="F:sulfuric ester hydrolase activity"/>
    <property type="evidence" value="ECO:0007669"/>
    <property type="project" value="TreeGrafter"/>
</dbReference>
<keyword evidence="2" id="KW-0479">Metal-binding</keyword>
<evidence type="ECO:0000256" key="2">
    <source>
        <dbReference type="ARBA" id="ARBA00022723"/>
    </source>
</evidence>
<reference evidence="5" key="1">
    <citation type="submission" date="2018-05" db="EMBL/GenBank/DDBJ databases">
        <authorList>
            <person name="Lanie J.A."/>
            <person name="Ng W.-L."/>
            <person name="Kazmierczak K.M."/>
            <person name="Andrzejewski T.M."/>
            <person name="Davidsen T.M."/>
            <person name="Wayne K.J."/>
            <person name="Tettelin H."/>
            <person name="Glass J.I."/>
            <person name="Rusch D."/>
            <person name="Podicherti R."/>
            <person name="Tsui H.-C.T."/>
            <person name="Winkler M.E."/>
        </authorList>
    </citation>
    <scope>NUCLEOTIDE SEQUENCE</scope>
</reference>
<dbReference type="AlphaFoldDB" id="A0A382N962"/>
<evidence type="ECO:0000256" key="1">
    <source>
        <dbReference type="ARBA" id="ARBA00008779"/>
    </source>
</evidence>